<organism evidence="2 3">
    <name type="scientific">Chara braunii</name>
    <name type="common">Braun's stonewort</name>
    <dbReference type="NCBI Taxonomy" id="69332"/>
    <lineage>
        <taxon>Eukaryota</taxon>
        <taxon>Viridiplantae</taxon>
        <taxon>Streptophyta</taxon>
        <taxon>Charophyceae</taxon>
        <taxon>Charales</taxon>
        <taxon>Characeae</taxon>
        <taxon>Chara</taxon>
    </lineage>
</organism>
<evidence type="ECO:0000256" key="1">
    <source>
        <dbReference type="SAM" id="Phobius"/>
    </source>
</evidence>
<gene>
    <name evidence="2" type="ORF">CBR_g44500</name>
</gene>
<accession>A0A388LXR6</accession>
<proteinExistence type="predicted"/>
<feature type="transmembrane region" description="Helical" evidence="1">
    <location>
        <begin position="21"/>
        <end position="45"/>
    </location>
</feature>
<feature type="transmembrane region" description="Helical" evidence="1">
    <location>
        <begin position="88"/>
        <end position="115"/>
    </location>
</feature>
<dbReference type="Gramene" id="GBG87043">
    <property type="protein sequence ID" value="GBG87043"/>
    <property type="gene ID" value="CBR_g44500"/>
</dbReference>
<comment type="caution">
    <text evidence="2">The sequence shown here is derived from an EMBL/GenBank/DDBJ whole genome shotgun (WGS) entry which is preliminary data.</text>
</comment>
<dbReference type="Proteomes" id="UP000265515">
    <property type="component" value="Unassembled WGS sequence"/>
</dbReference>
<protein>
    <recommendedName>
        <fullName evidence="4">Oleosin</fullName>
    </recommendedName>
</protein>
<reference evidence="2 3" key="1">
    <citation type="journal article" date="2018" name="Cell">
        <title>The Chara Genome: Secondary Complexity and Implications for Plant Terrestrialization.</title>
        <authorList>
            <person name="Nishiyama T."/>
            <person name="Sakayama H."/>
            <person name="Vries J.D."/>
            <person name="Buschmann H."/>
            <person name="Saint-Marcoux D."/>
            <person name="Ullrich K.K."/>
            <person name="Haas F.B."/>
            <person name="Vanderstraeten L."/>
            <person name="Becker D."/>
            <person name="Lang D."/>
            <person name="Vosolsobe S."/>
            <person name="Rombauts S."/>
            <person name="Wilhelmsson P.K.I."/>
            <person name="Janitza P."/>
            <person name="Kern R."/>
            <person name="Heyl A."/>
            <person name="Rumpler F."/>
            <person name="Villalobos L.I.A.C."/>
            <person name="Clay J.M."/>
            <person name="Skokan R."/>
            <person name="Toyoda A."/>
            <person name="Suzuki Y."/>
            <person name="Kagoshima H."/>
            <person name="Schijlen E."/>
            <person name="Tajeshwar N."/>
            <person name="Catarino B."/>
            <person name="Hetherington A.J."/>
            <person name="Saltykova A."/>
            <person name="Bonnot C."/>
            <person name="Breuninger H."/>
            <person name="Symeonidi A."/>
            <person name="Radhakrishnan G.V."/>
            <person name="Van Nieuwerburgh F."/>
            <person name="Deforce D."/>
            <person name="Chang C."/>
            <person name="Karol K.G."/>
            <person name="Hedrich R."/>
            <person name="Ulvskov P."/>
            <person name="Glockner G."/>
            <person name="Delwiche C.F."/>
            <person name="Petrasek J."/>
            <person name="Van de Peer Y."/>
            <person name="Friml J."/>
            <person name="Beilby M."/>
            <person name="Dolan L."/>
            <person name="Kohara Y."/>
            <person name="Sugano S."/>
            <person name="Fujiyama A."/>
            <person name="Delaux P.-M."/>
            <person name="Quint M."/>
            <person name="TheiBen G."/>
            <person name="Hagemann M."/>
            <person name="Harholt J."/>
            <person name="Dunand C."/>
            <person name="Zachgo S."/>
            <person name="Langdale J."/>
            <person name="Maumus F."/>
            <person name="Straeten D.V.D."/>
            <person name="Gould S.B."/>
            <person name="Rensing S.A."/>
        </authorList>
    </citation>
    <scope>NUCLEOTIDE SEQUENCE [LARGE SCALE GENOMIC DNA]</scope>
    <source>
        <strain evidence="2 3">S276</strain>
    </source>
</reference>
<keyword evidence="1" id="KW-1133">Transmembrane helix</keyword>
<evidence type="ECO:0008006" key="4">
    <source>
        <dbReference type="Google" id="ProtNLM"/>
    </source>
</evidence>
<dbReference type="OrthoDB" id="2016943at2759"/>
<keyword evidence="1" id="KW-0812">Transmembrane</keyword>
<feature type="transmembrane region" description="Helical" evidence="1">
    <location>
        <begin position="51"/>
        <end position="76"/>
    </location>
</feature>
<name>A0A388LXR6_CHABU</name>
<dbReference type="EMBL" id="BFEA01000592">
    <property type="protein sequence ID" value="GBG87043.1"/>
    <property type="molecule type" value="Genomic_DNA"/>
</dbReference>
<keyword evidence="1" id="KW-0472">Membrane</keyword>
<evidence type="ECO:0000313" key="3">
    <source>
        <dbReference type="Proteomes" id="UP000265515"/>
    </source>
</evidence>
<keyword evidence="3" id="KW-1185">Reference proteome</keyword>
<dbReference type="AlphaFoldDB" id="A0A388LXR6"/>
<evidence type="ECO:0000313" key="2">
    <source>
        <dbReference type="EMBL" id="GBG87043.1"/>
    </source>
</evidence>
<sequence>MADSKSWLQMPDVHQINWKRWGLVGGGLALAVMAVVTLTIITVVIGTPLLVVGGGAILLASPLILFTACCTAPLWIPLLLFVGIPALIFLLVTGGLTAVVAISAVTASVGLWWVYRYYKGPMPFGGHQVEYVQRRVGDTMKGVINKFRSK</sequence>